<dbReference type="AlphaFoldDB" id="A0AAU9IWR0"/>
<sequence>MKQRPRLSSHHDILLNIKQSPNQIQEDVFYLYKKRQPFSLSNQLAISPISDRPPLYPTKISKKFIRNINSYCNSQRSSSRSSNRSSSQDSNSSLNDSNSMRSNFSNSITKKHLKMYHEYFEQDKENASNLIDLSSKIKKRINKNAKEIFSKEEKQEAFDEYKDTQEKINKISKGRLPSTFLFKISTKRF</sequence>
<dbReference type="Proteomes" id="UP001162131">
    <property type="component" value="Unassembled WGS sequence"/>
</dbReference>
<feature type="region of interest" description="Disordered" evidence="1">
    <location>
        <begin position="72"/>
        <end position="103"/>
    </location>
</feature>
<gene>
    <name evidence="2" type="ORF">BSTOLATCC_MIC15575</name>
</gene>
<dbReference type="EMBL" id="CAJZBQ010000015">
    <property type="protein sequence ID" value="CAG9316135.1"/>
    <property type="molecule type" value="Genomic_DNA"/>
</dbReference>
<reference evidence="2" key="1">
    <citation type="submission" date="2021-09" db="EMBL/GenBank/DDBJ databases">
        <authorList>
            <consortium name="AG Swart"/>
            <person name="Singh M."/>
            <person name="Singh A."/>
            <person name="Seah K."/>
            <person name="Emmerich C."/>
        </authorList>
    </citation>
    <scope>NUCLEOTIDE SEQUENCE</scope>
    <source>
        <strain evidence="2">ATCC30299</strain>
    </source>
</reference>
<organism evidence="2 3">
    <name type="scientific">Blepharisma stoltei</name>
    <dbReference type="NCBI Taxonomy" id="1481888"/>
    <lineage>
        <taxon>Eukaryota</taxon>
        <taxon>Sar</taxon>
        <taxon>Alveolata</taxon>
        <taxon>Ciliophora</taxon>
        <taxon>Postciliodesmatophora</taxon>
        <taxon>Heterotrichea</taxon>
        <taxon>Heterotrichida</taxon>
        <taxon>Blepharismidae</taxon>
        <taxon>Blepharisma</taxon>
    </lineage>
</organism>
<proteinExistence type="predicted"/>
<protein>
    <submittedName>
        <fullName evidence="2">Uncharacterized protein</fullName>
    </submittedName>
</protein>
<name>A0AAU9IWR0_9CILI</name>
<evidence type="ECO:0000313" key="3">
    <source>
        <dbReference type="Proteomes" id="UP001162131"/>
    </source>
</evidence>
<keyword evidence="3" id="KW-1185">Reference proteome</keyword>
<evidence type="ECO:0000313" key="2">
    <source>
        <dbReference type="EMBL" id="CAG9316135.1"/>
    </source>
</evidence>
<evidence type="ECO:0000256" key="1">
    <source>
        <dbReference type="SAM" id="MobiDB-lite"/>
    </source>
</evidence>
<comment type="caution">
    <text evidence="2">The sequence shown here is derived from an EMBL/GenBank/DDBJ whole genome shotgun (WGS) entry which is preliminary data.</text>
</comment>
<accession>A0AAU9IWR0</accession>